<keyword evidence="1" id="KW-0812">Transmembrane</keyword>
<gene>
    <name evidence="2" type="ORF">CFP56_033804</name>
</gene>
<accession>A0AAW0LSB5</accession>
<evidence type="ECO:0000256" key="1">
    <source>
        <dbReference type="SAM" id="Phobius"/>
    </source>
</evidence>
<protein>
    <recommendedName>
        <fullName evidence="4">NADH dehydrogenase subunit 4L</fullName>
    </recommendedName>
</protein>
<evidence type="ECO:0000313" key="2">
    <source>
        <dbReference type="EMBL" id="KAK7854077.1"/>
    </source>
</evidence>
<proteinExistence type="predicted"/>
<dbReference type="Proteomes" id="UP000237347">
    <property type="component" value="Unassembled WGS sequence"/>
</dbReference>
<reference evidence="2 3" key="1">
    <citation type="journal article" date="2018" name="Sci. Data">
        <title>The draft genome sequence of cork oak.</title>
        <authorList>
            <person name="Ramos A.M."/>
            <person name="Usie A."/>
            <person name="Barbosa P."/>
            <person name="Barros P.M."/>
            <person name="Capote T."/>
            <person name="Chaves I."/>
            <person name="Simoes F."/>
            <person name="Abreu I."/>
            <person name="Carrasquinho I."/>
            <person name="Faro C."/>
            <person name="Guimaraes J.B."/>
            <person name="Mendonca D."/>
            <person name="Nobrega F."/>
            <person name="Rodrigues L."/>
            <person name="Saibo N.J.M."/>
            <person name="Varela M.C."/>
            <person name="Egas C."/>
            <person name="Matos J."/>
            <person name="Miguel C.M."/>
            <person name="Oliveira M.M."/>
            <person name="Ricardo C.P."/>
            <person name="Goncalves S."/>
        </authorList>
    </citation>
    <scope>NUCLEOTIDE SEQUENCE [LARGE SCALE GENOMIC DNA]</scope>
    <source>
        <strain evidence="3">cv. HL8</strain>
    </source>
</reference>
<keyword evidence="3" id="KW-1185">Reference proteome</keyword>
<keyword evidence="1" id="KW-0472">Membrane</keyword>
<evidence type="ECO:0008006" key="4">
    <source>
        <dbReference type="Google" id="ProtNLM"/>
    </source>
</evidence>
<name>A0AAW0LSB5_QUESU</name>
<comment type="caution">
    <text evidence="2">The sequence shown here is derived from an EMBL/GenBank/DDBJ whole genome shotgun (WGS) entry which is preliminary data.</text>
</comment>
<feature type="transmembrane region" description="Helical" evidence="1">
    <location>
        <begin position="6"/>
        <end position="27"/>
    </location>
</feature>
<organism evidence="2 3">
    <name type="scientific">Quercus suber</name>
    <name type="common">Cork oak</name>
    <dbReference type="NCBI Taxonomy" id="58331"/>
    <lineage>
        <taxon>Eukaryota</taxon>
        <taxon>Viridiplantae</taxon>
        <taxon>Streptophyta</taxon>
        <taxon>Embryophyta</taxon>
        <taxon>Tracheophyta</taxon>
        <taxon>Spermatophyta</taxon>
        <taxon>Magnoliopsida</taxon>
        <taxon>eudicotyledons</taxon>
        <taxon>Gunneridae</taxon>
        <taxon>Pentapetalae</taxon>
        <taxon>rosids</taxon>
        <taxon>fabids</taxon>
        <taxon>Fagales</taxon>
        <taxon>Fagaceae</taxon>
        <taxon>Quercus</taxon>
    </lineage>
</organism>
<dbReference type="EMBL" id="PKMF04000059">
    <property type="protein sequence ID" value="KAK7854077.1"/>
    <property type="molecule type" value="Genomic_DNA"/>
</dbReference>
<evidence type="ECO:0000313" key="3">
    <source>
        <dbReference type="Proteomes" id="UP000237347"/>
    </source>
</evidence>
<dbReference type="AlphaFoldDB" id="A0AAW0LSB5"/>
<sequence length="28" mass="3183">MILHSPTTLTFLNLCLMSFLICLLSMLI</sequence>
<keyword evidence="1" id="KW-1133">Transmembrane helix</keyword>